<organism evidence="2 3">
    <name type="scientific">Marinobacterium iners DSM 11526</name>
    <dbReference type="NCBI Taxonomy" id="1122198"/>
    <lineage>
        <taxon>Bacteria</taxon>
        <taxon>Pseudomonadati</taxon>
        <taxon>Pseudomonadota</taxon>
        <taxon>Gammaproteobacteria</taxon>
        <taxon>Oceanospirillales</taxon>
        <taxon>Oceanospirillaceae</taxon>
        <taxon>Marinobacterium</taxon>
    </lineage>
</organism>
<reference evidence="3" key="1">
    <citation type="submission" date="2016-10" db="EMBL/GenBank/DDBJ databases">
        <authorList>
            <person name="Varghese N."/>
            <person name="Submissions S."/>
        </authorList>
    </citation>
    <scope>NUCLEOTIDE SEQUENCE [LARGE SCALE GENOMIC DNA]</scope>
    <source>
        <strain evidence="3">DSM 11526</strain>
    </source>
</reference>
<name>A0A1H3ZWJ9_9GAMM</name>
<dbReference type="AlphaFoldDB" id="A0A1H3ZWJ9"/>
<dbReference type="EMBL" id="FNRJ01000002">
    <property type="protein sequence ID" value="SEA28077.1"/>
    <property type="molecule type" value="Genomic_DNA"/>
</dbReference>
<dbReference type="STRING" id="1122198.SAMN02745729_102193"/>
<keyword evidence="3" id="KW-1185">Reference proteome</keyword>
<proteinExistence type="predicted"/>
<evidence type="ECO:0000313" key="2">
    <source>
        <dbReference type="EMBL" id="SEA28077.1"/>
    </source>
</evidence>
<sequence>MTLGMNVTTGTAIADLEDHVRQSIADIITTPIGSRVMRREYGSLVPDLIDQPLNRTTVLRLYAATAAAIMRWEPRVKIAGIQMGFNAPAGATVEVKCSLLDADLTITVPVGSTA</sequence>
<dbReference type="SUPFAM" id="SSF160719">
    <property type="entry name" value="gpW/gp25-like"/>
    <property type="match status" value="1"/>
</dbReference>
<accession>A0A1H3ZWJ9</accession>
<evidence type="ECO:0000313" key="3">
    <source>
        <dbReference type="Proteomes" id="UP000242469"/>
    </source>
</evidence>
<protein>
    <recommendedName>
        <fullName evidence="1">IraD/Gp25-like domain-containing protein</fullName>
    </recommendedName>
</protein>
<dbReference type="InterPro" id="IPR007048">
    <property type="entry name" value="IraD/Gp25-like"/>
</dbReference>
<feature type="domain" description="IraD/Gp25-like" evidence="1">
    <location>
        <begin position="15"/>
        <end position="95"/>
    </location>
</feature>
<dbReference type="Gene3D" id="3.10.450.40">
    <property type="match status" value="1"/>
</dbReference>
<evidence type="ECO:0000259" key="1">
    <source>
        <dbReference type="Pfam" id="PF04965"/>
    </source>
</evidence>
<dbReference type="RefSeq" id="WP_217632943.1">
    <property type="nucleotide sequence ID" value="NZ_FNRJ01000002.1"/>
</dbReference>
<gene>
    <name evidence="2" type="ORF">SAMN02745729_102193</name>
</gene>
<dbReference type="Proteomes" id="UP000242469">
    <property type="component" value="Unassembled WGS sequence"/>
</dbReference>
<dbReference type="Pfam" id="PF04965">
    <property type="entry name" value="GPW_gp25"/>
    <property type="match status" value="1"/>
</dbReference>